<dbReference type="EMBL" id="JOKJ01000005">
    <property type="protein sequence ID" value="KEQ09851.1"/>
    <property type="molecule type" value="Genomic_DNA"/>
</dbReference>
<protein>
    <recommendedName>
        <fullName evidence="3">Anti-sigma factor</fullName>
    </recommendedName>
</protein>
<accession>A0A922P5L3</accession>
<keyword evidence="2" id="KW-1185">Reference proteome</keyword>
<dbReference type="AlphaFoldDB" id="A0A922P5L3"/>
<evidence type="ECO:0000313" key="1">
    <source>
        <dbReference type="EMBL" id="KEQ09851.1"/>
    </source>
</evidence>
<dbReference type="OrthoDB" id="7187254at2"/>
<comment type="caution">
    <text evidence="1">The sequence shown here is derived from an EMBL/GenBank/DDBJ whole genome shotgun (WGS) entry which is preliminary data.</text>
</comment>
<evidence type="ECO:0008006" key="3">
    <source>
        <dbReference type="Google" id="ProtNLM"/>
    </source>
</evidence>
<evidence type="ECO:0000313" key="2">
    <source>
        <dbReference type="Proteomes" id="UP000052167"/>
    </source>
</evidence>
<name>A0A922P5L3_9HYPH</name>
<organism evidence="1 2">
    <name type="scientific">Pseudorhizobium pelagicum</name>
    <dbReference type="NCBI Taxonomy" id="1509405"/>
    <lineage>
        <taxon>Bacteria</taxon>
        <taxon>Pseudomonadati</taxon>
        <taxon>Pseudomonadota</taxon>
        <taxon>Alphaproteobacteria</taxon>
        <taxon>Hyphomicrobiales</taxon>
        <taxon>Rhizobiaceae</taxon>
        <taxon>Rhizobium/Agrobacterium group</taxon>
        <taxon>Pseudorhizobium</taxon>
    </lineage>
</organism>
<dbReference type="RefSeq" id="WP_037161999.1">
    <property type="nucleotide sequence ID" value="NZ_CAJXID010000029.1"/>
</dbReference>
<gene>
    <name evidence="1" type="ORF">GV68_21120</name>
</gene>
<reference evidence="1 2" key="1">
    <citation type="submission" date="2014-06" db="EMBL/GenBank/DDBJ databases">
        <title>Rhizobium pelagicum/R2-400B4.</title>
        <authorList>
            <person name="Kimes N.E."/>
            <person name="Lopez-Perez M."/>
        </authorList>
    </citation>
    <scope>NUCLEOTIDE SEQUENCE [LARGE SCALE GENOMIC DNA]</scope>
    <source>
        <strain evidence="1 2">R2-400B4</strain>
    </source>
</reference>
<sequence>MASNRETMDLKVSMLLDRELDSREQQEVEAALRGDPDASSLHEALRLGSRCGRDVFDDLLKEPVPLDLVRMIKTAPPPRRAVRLPSEHRPGFTFRPTATQAALAGFVLFALGGGFGYTLGQQPSVAAQSAVAEAGGDWLDDIVAHYRVFSRQPDRLVEMPASDPAAIVEWLLTSTGVNFRIPDLADNDLTFQGARLLTAGGMPVGELLYTSGEGEVIAILFRKIQPDDDGFSDLIRDNIALMSWKGATATYVAVGPSSAASLDEIAAKAAGLI</sequence>
<proteinExistence type="predicted"/>
<dbReference type="Proteomes" id="UP000052167">
    <property type="component" value="Unassembled WGS sequence"/>
</dbReference>